<protein>
    <submittedName>
        <fullName evidence="2">Uncharacterized protein</fullName>
    </submittedName>
</protein>
<proteinExistence type="predicted"/>
<name>A0AB34HH68_ESCRO</name>
<evidence type="ECO:0000313" key="2">
    <source>
        <dbReference type="EMBL" id="KAJ8792212.1"/>
    </source>
</evidence>
<keyword evidence="3" id="KW-1185">Reference proteome</keyword>
<gene>
    <name evidence="2" type="ORF">J1605_020063</name>
</gene>
<comment type="caution">
    <text evidence="2">The sequence shown here is derived from an EMBL/GenBank/DDBJ whole genome shotgun (WGS) entry which is preliminary data.</text>
</comment>
<organism evidence="2 3">
    <name type="scientific">Eschrichtius robustus</name>
    <name type="common">California gray whale</name>
    <name type="synonym">Eschrichtius gibbosus</name>
    <dbReference type="NCBI Taxonomy" id="9764"/>
    <lineage>
        <taxon>Eukaryota</taxon>
        <taxon>Metazoa</taxon>
        <taxon>Chordata</taxon>
        <taxon>Craniata</taxon>
        <taxon>Vertebrata</taxon>
        <taxon>Euteleostomi</taxon>
        <taxon>Mammalia</taxon>
        <taxon>Eutheria</taxon>
        <taxon>Laurasiatheria</taxon>
        <taxon>Artiodactyla</taxon>
        <taxon>Whippomorpha</taxon>
        <taxon>Cetacea</taxon>
        <taxon>Mysticeti</taxon>
        <taxon>Eschrichtiidae</taxon>
        <taxon>Eschrichtius</taxon>
    </lineage>
</organism>
<dbReference type="EMBL" id="JAIQCJ010001134">
    <property type="protein sequence ID" value="KAJ8792212.1"/>
    <property type="molecule type" value="Genomic_DNA"/>
</dbReference>
<reference evidence="2 3" key="1">
    <citation type="submission" date="2022-11" db="EMBL/GenBank/DDBJ databases">
        <title>Whole genome sequence of Eschrichtius robustus ER-17-0199.</title>
        <authorList>
            <person name="Bruniche-Olsen A."/>
            <person name="Black A.N."/>
            <person name="Fields C.J."/>
            <person name="Walden K."/>
            <person name="Dewoody J.A."/>
        </authorList>
    </citation>
    <scope>NUCLEOTIDE SEQUENCE [LARGE SCALE GENOMIC DNA]</scope>
    <source>
        <strain evidence="2">ER-17-0199</strain>
        <tissue evidence="2">Blubber</tissue>
    </source>
</reference>
<sequence length="78" mass="8405">MAGPRVHGIKVTFPKIVIWLTDLPLIEDQDTSDSRGTCPGVQKSPSNGPKVFRVAEAASTRPDREASVDMQSQQGKAV</sequence>
<feature type="region of interest" description="Disordered" evidence="1">
    <location>
        <begin position="29"/>
        <end position="78"/>
    </location>
</feature>
<dbReference type="Proteomes" id="UP001159641">
    <property type="component" value="Unassembled WGS sequence"/>
</dbReference>
<feature type="compositionally biased region" description="Polar residues" evidence="1">
    <location>
        <begin position="69"/>
        <end position="78"/>
    </location>
</feature>
<accession>A0AB34HH68</accession>
<evidence type="ECO:0000313" key="3">
    <source>
        <dbReference type="Proteomes" id="UP001159641"/>
    </source>
</evidence>
<evidence type="ECO:0000256" key="1">
    <source>
        <dbReference type="SAM" id="MobiDB-lite"/>
    </source>
</evidence>
<dbReference type="AlphaFoldDB" id="A0AB34HH68"/>